<accession>A0AA89Q007</accession>
<dbReference type="AlphaFoldDB" id="A0AA89Q007"/>
<keyword evidence="3" id="KW-1185">Reference proteome</keyword>
<evidence type="ECO:0000313" key="2">
    <source>
        <dbReference type="EMBL" id="MBB5812027.1"/>
    </source>
</evidence>
<reference evidence="2 3" key="1">
    <citation type="submission" date="2020-08" db="EMBL/GenBank/DDBJ databases">
        <title>Sequencing the genomes of 1000 actinobacteria strains.</title>
        <authorList>
            <person name="Klenk H.-P."/>
        </authorList>
    </citation>
    <scope>NUCLEOTIDE SEQUENCE [LARGE SCALE GENOMIC DNA]</scope>
    <source>
        <strain evidence="2 3">DSM 40129</strain>
    </source>
</reference>
<evidence type="ECO:0000313" key="3">
    <source>
        <dbReference type="Proteomes" id="UP000579531"/>
    </source>
</evidence>
<dbReference type="PROSITE" id="PS51186">
    <property type="entry name" value="GNAT"/>
    <property type="match status" value="1"/>
</dbReference>
<feature type="domain" description="N-acetyltransferase" evidence="1">
    <location>
        <begin position="13"/>
        <end position="189"/>
    </location>
</feature>
<dbReference type="SUPFAM" id="SSF55729">
    <property type="entry name" value="Acyl-CoA N-acyltransferases (Nat)"/>
    <property type="match status" value="1"/>
</dbReference>
<sequence length="195" mass="21733">MTPRHPERRTERLRLRQWSEADLDALAEMDADPDVMRYIGDGSTGTRERTAAALGRVRAAWDERGHGLFAAEETATGELVGWVGLAVPAFLPEVMPAVEIGWRLRRRSWGRGYATEAAREVLAFAFGEAESESGSEAEADTRLERVVSICHVDNHASLRIMTKLGMTYDRTTRVPAHGQPVRVMALTREEYHSSA</sequence>
<dbReference type="PANTHER" id="PTHR43792">
    <property type="entry name" value="GNAT FAMILY, PUTATIVE (AFU_ORTHOLOGUE AFUA_3G00765)-RELATED-RELATED"/>
    <property type="match status" value="1"/>
</dbReference>
<dbReference type="PANTHER" id="PTHR43792:SF1">
    <property type="entry name" value="N-ACETYLTRANSFERASE DOMAIN-CONTAINING PROTEIN"/>
    <property type="match status" value="1"/>
</dbReference>
<dbReference type="Gene3D" id="3.40.630.30">
    <property type="match status" value="1"/>
</dbReference>
<dbReference type="GeneID" id="93839456"/>
<dbReference type="InterPro" id="IPR016181">
    <property type="entry name" value="Acyl_CoA_acyltransferase"/>
</dbReference>
<dbReference type="EMBL" id="JACHLX010000001">
    <property type="protein sequence ID" value="MBB5812027.1"/>
    <property type="molecule type" value="Genomic_DNA"/>
</dbReference>
<dbReference type="GO" id="GO:0016747">
    <property type="term" value="F:acyltransferase activity, transferring groups other than amino-acyl groups"/>
    <property type="evidence" value="ECO:0007669"/>
    <property type="project" value="InterPro"/>
</dbReference>
<dbReference type="Pfam" id="PF13302">
    <property type="entry name" value="Acetyltransf_3"/>
    <property type="match status" value="1"/>
</dbReference>
<comment type="caution">
    <text evidence="2">The sequence shown here is derived from an EMBL/GenBank/DDBJ whole genome shotgun (WGS) entry which is preliminary data.</text>
</comment>
<protein>
    <submittedName>
        <fullName evidence="2">RimJ/RimL family protein N-acetyltransferase</fullName>
    </submittedName>
</protein>
<dbReference type="RefSeq" id="WP_184847704.1">
    <property type="nucleotide sequence ID" value="NZ_BAABFE010000011.1"/>
</dbReference>
<name>A0AA89Q007_STRCU</name>
<dbReference type="Proteomes" id="UP000579531">
    <property type="component" value="Unassembled WGS sequence"/>
</dbReference>
<dbReference type="InterPro" id="IPR051531">
    <property type="entry name" value="N-acetyltransferase"/>
</dbReference>
<proteinExistence type="predicted"/>
<evidence type="ECO:0000259" key="1">
    <source>
        <dbReference type="PROSITE" id="PS51186"/>
    </source>
</evidence>
<gene>
    <name evidence="2" type="ORF">HNR72_003055</name>
</gene>
<organism evidence="2 3">
    <name type="scientific">Streptomyces collinus</name>
    <dbReference type="NCBI Taxonomy" id="42684"/>
    <lineage>
        <taxon>Bacteria</taxon>
        <taxon>Bacillati</taxon>
        <taxon>Actinomycetota</taxon>
        <taxon>Actinomycetes</taxon>
        <taxon>Kitasatosporales</taxon>
        <taxon>Streptomycetaceae</taxon>
        <taxon>Streptomyces</taxon>
    </lineage>
</organism>
<dbReference type="InterPro" id="IPR000182">
    <property type="entry name" value="GNAT_dom"/>
</dbReference>